<dbReference type="Proteomes" id="UP000199597">
    <property type="component" value="Chromosome I"/>
</dbReference>
<name>A0A1H1MJT7_9MICO</name>
<sequence length="300" mass="31538">MSQHRRFAQVDVFSAVPFKGNPVAVIVDADGLDETQMARIANWTNLSETTFVLPPEDPAADYRLRIFTPHRELPFAGHPTLGSAAAWLDAGGAPKHDDRIVQECGAGLVDIRRSPHRGDPTDQTADSPTAATDAPSEALAFAAPDRLRSGPLDDAYVDRIATALGVDRAEILDHQWADNGPGWAAVRLASAEQVLALTPDFSAIPEAKLGVLGAHPAASTHEYEIRAFVPGVGAAEDPVTGSLNASVAQWLIGGNLAPNSYTATQGTALGRSGVVSITAEDDEIWVGGATSICIRGTVHT</sequence>
<dbReference type="GO" id="GO:0005737">
    <property type="term" value="C:cytoplasm"/>
    <property type="evidence" value="ECO:0007669"/>
    <property type="project" value="TreeGrafter"/>
</dbReference>
<evidence type="ECO:0000256" key="2">
    <source>
        <dbReference type="SAM" id="MobiDB-lite"/>
    </source>
</evidence>
<dbReference type="PANTHER" id="PTHR13774">
    <property type="entry name" value="PHENAZINE BIOSYNTHESIS PROTEIN"/>
    <property type="match status" value="1"/>
</dbReference>
<dbReference type="Pfam" id="PF02567">
    <property type="entry name" value="PhzC-PhzF"/>
    <property type="match status" value="1"/>
</dbReference>
<gene>
    <name evidence="3" type="ORF">SAMN04489752_0466</name>
</gene>
<evidence type="ECO:0000313" key="3">
    <source>
        <dbReference type="EMBL" id="SDR87043.1"/>
    </source>
</evidence>
<dbReference type="OrthoDB" id="9788221at2"/>
<feature type="compositionally biased region" description="Basic and acidic residues" evidence="2">
    <location>
        <begin position="110"/>
        <end position="120"/>
    </location>
</feature>
<dbReference type="EMBL" id="LT629766">
    <property type="protein sequence ID" value="SDR87043.1"/>
    <property type="molecule type" value="Genomic_DNA"/>
</dbReference>
<reference evidence="4" key="1">
    <citation type="submission" date="2016-10" db="EMBL/GenBank/DDBJ databases">
        <authorList>
            <person name="Varghese N."/>
            <person name="Submissions S."/>
        </authorList>
    </citation>
    <scope>NUCLEOTIDE SEQUENCE [LARGE SCALE GENOMIC DNA]</scope>
    <source>
        <strain evidence="4">DSM 23676</strain>
    </source>
</reference>
<dbReference type="STRING" id="1136497.SAMN04489752_0466"/>
<feature type="region of interest" description="Disordered" evidence="2">
    <location>
        <begin position="110"/>
        <end position="135"/>
    </location>
</feature>
<dbReference type="RefSeq" id="WP_092009662.1">
    <property type="nucleotide sequence ID" value="NZ_LT629766.1"/>
</dbReference>
<dbReference type="InterPro" id="IPR003719">
    <property type="entry name" value="Phenazine_PhzF-like"/>
</dbReference>
<protein>
    <submittedName>
        <fullName evidence="3">Phenazine biosynthesis protein PhzF family</fullName>
    </submittedName>
</protein>
<evidence type="ECO:0000256" key="1">
    <source>
        <dbReference type="PIRSR" id="PIRSR016184-1"/>
    </source>
</evidence>
<dbReference type="PANTHER" id="PTHR13774:SF32">
    <property type="entry name" value="ANTISENSE-ENHANCING SEQUENCE 1"/>
    <property type="match status" value="1"/>
</dbReference>
<dbReference type="AlphaFoldDB" id="A0A1H1MJT7"/>
<feature type="compositionally biased region" description="Low complexity" evidence="2">
    <location>
        <begin position="121"/>
        <end position="135"/>
    </location>
</feature>
<dbReference type="NCBIfam" id="TIGR00654">
    <property type="entry name" value="PhzF_family"/>
    <property type="match status" value="1"/>
</dbReference>
<dbReference type="GO" id="GO:0016853">
    <property type="term" value="F:isomerase activity"/>
    <property type="evidence" value="ECO:0007669"/>
    <property type="project" value="TreeGrafter"/>
</dbReference>
<feature type="active site" evidence="1">
    <location>
        <position position="48"/>
    </location>
</feature>
<organism evidence="3 4">
    <name type="scientific">Brevibacterium siliguriense</name>
    <dbReference type="NCBI Taxonomy" id="1136497"/>
    <lineage>
        <taxon>Bacteria</taxon>
        <taxon>Bacillati</taxon>
        <taxon>Actinomycetota</taxon>
        <taxon>Actinomycetes</taxon>
        <taxon>Micrococcales</taxon>
        <taxon>Brevibacteriaceae</taxon>
        <taxon>Brevibacterium</taxon>
    </lineage>
</organism>
<dbReference type="PIRSF" id="PIRSF016184">
    <property type="entry name" value="PhzC_PhzF"/>
    <property type="match status" value="1"/>
</dbReference>
<evidence type="ECO:0000313" key="4">
    <source>
        <dbReference type="Proteomes" id="UP000199597"/>
    </source>
</evidence>
<dbReference type="Gene3D" id="3.10.310.10">
    <property type="entry name" value="Diaminopimelate Epimerase, Chain A, domain 1"/>
    <property type="match status" value="2"/>
</dbReference>
<dbReference type="SUPFAM" id="SSF54506">
    <property type="entry name" value="Diaminopimelate epimerase-like"/>
    <property type="match status" value="1"/>
</dbReference>
<proteinExistence type="predicted"/>
<accession>A0A1H1MJT7</accession>
<keyword evidence="4" id="KW-1185">Reference proteome</keyword>